<feature type="transmembrane region" description="Helical" evidence="10">
    <location>
        <begin position="175"/>
        <end position="202"/>
    </location>
</feature>
<feature type="transmembrane region" description="Helical" evidence="10">
    <location>
        <begin position="73"/>
        <end position="91"/>
    </location>
</feature>
<keyword evidence="11" id="KW-0282">Flagellum</keyword>
<feature type="transmembrane region" description="Helical" evidence="10">
    <location>
        <begin position="214"/>
        <end position="236"/>
    </location>
</feature>
<keyword evidence="11" id="KW-0969">Cilium</keyword>
<dbReference type="RefSeq" id="WP_101519601.1">
    <property type="nucleotide sequence ID" value="NZ_PKLZ01000001.1"/>
</dbReference>
<organism evidence="11 12">
    <name type="scientific">Kineobactrum sediminis</name>
    <dbReference type="NCBI Taxonomy" id="1905677"/>
    <lineage>
        <taxon>Bacteria</taxon>
        <taxon>Pseudomonadati</taxon>
        <taxon>Pseudomonadota</taxon>
        <taxon>Gammaproteobacteria</taxon>
        <taxon>Cellvibrionales</taxon>
        <taxon>Halieaceae</taxon>
        <taxon>Kineobactrum</taxon>
    </lineage>
</organism>
<evidence type="ECO:0000313" key="11">
    <source>
        <dbReference type="EMBL" id="PLW83964.1"/>
    </source>
</evidence>
<evidence type="ECO:0000313" key="12">
    <source>
        <dbReference type="Proteomes" id="UP000234845"/>
    </source>
</evidence>
<comment type="function">
    <text evidence="1 10">Role in flagellar biosynthesis.</text>
</comment>
<keyword evidence="4 10" id="KW-1003">Cell membrane</keyword>
<protein>
    <recommendedName>
        <fullName evidence="3 9">Flagellar biosynthetic protein FliR</fullName>
    </recommendedName>
</protein>
<proteinExistence type="inferred from homology"/>
<keyword evidence="11" id="KW-0966">Cell projection</keyword>
<dbReference type="GO" id="GO:0044780">
    <property type="term" value="P:bacterial-type flagellum assembly"/>
    <property type="evidence" value="ECO:0007669"/>
    <property type="project" value="UniProtKB-UniRule"/>
</dbReference>
<dbReference type="InterPro" id="IPR002010">
    <property type="entry name" value="T3SS_IM_R"/>
</dbReference>
<evidence type="ECO:0000256" key="9">
    <source>
        <dbReference type="NCBIfam" id="TIGR01400"/>
    </source>
</evidence>
<evidence type="ECO:0000256" key="8">
    <source>
        <dbReference type="ARBA" id="ARBA00023143"/>
    </source>
</evidence>
<name>A0A2N5Y6D7_9GAMM</name>
<evidence type="ECO:0000256" key="1">
    <source>
        <dbReference type="ARBA" id="ARBA00002578"/>
    </source>
</evidence>
<evidence type="ECO:0000256" key="2">
    <source>
        <dbReference type="ARBA" id="ARBA00009772"/>
    </source>
</evidence>
<gene>
    <name evidence="11" type="primary">fliR</name>
    <name evidence="11" type="ORF">CWI75_01010</name>
</gene>
<dbReference type="InterPro" id="IPR006303">
    <property type="entry name" value="FliR"/>
</dbReference>
<evidence type="ECO:0000256" key="10">
    <source>
        <dbReference type="RuleBase" id="RU362071"/>
    </source>
</evidence>
<keyword evidence="7 10" id="KW-0472">Membrane</keyword>
<keyword evidence="6 10" id="KW-1133">Transmembrane helix</keyword>
<keyword evidence="12" id="KW-1185">Reference proteome</keyword>
<dbReference type="PANTHER" id="PTHR30065:SF8">
    <property type="entry name" value="FLAGELLAR BIOSYNTHETIC PROTEIN FLIR"/>
    <property type="match status" value="1"/>
</dbReference>
<reference evidence="12" key="1">
    <citation type="submission" date="2017-11" db="EMBL/GenBank/DDBJ databases">
        <title>The draft genome sequence of Chromatocurvus sp. F02.</title>
        <authorList>
            <person name="Du Z.-J."/>
            <person name="Chang Y.-Q."/>
        </authorList>
    </citation>
    <scope>NUCLEOTIDE SEQUENCE [LARGE SCALE GENOMIC DNA]</scope>
    <source>
        <strain evidence="12">F02</strain>
    </source>
</reference>
<evidence type="ECO:0000256" key="3">
    <source>
        <dbReference type="ARBA" id="ARBA00021717"/>
    </source>
</evidence>
<evidence type="ECO:0000256" key="7">
    <source>
        <dbReference type="ARBA" id="ARBA00023136"/>
    </source>
</evidence>
<dbReference type="PANTHER" id="PTHR30065">
    <property type="entry name" value="FLAGELLAR BIOSYNTHETIC PROTEIN FLIR"/>
    <property type="match status" value="1"/>
</dbReference>
<dbReference type="NCBIfam" id="TIGR01400">
    <property type="entry name" value="fliR"/>
    <property type="match status" value="1"/>
</dbReference>
<dbReference type="Proteomes" id="UP000234845">
    <property type="component" value="Unassembled WGS sequence"/>
</dbReference>
<dbReference type="Pfam" id="PF01311">
    <property type="entry name" value="Bac_export_1"/>
    <property type="match status" value="1"/>
</dbReference>
<comment type="caution">
    <text evidence="11">The sequence shown here is derived from an EMBL/GenBank/DDBJ whole genome shotgun (WGS) entry which is preliminary data.</text>
</comment>
<dbReference type="EMBL" id="PKLZ01000001">
    <property type="protein sequence ID" value="PLW83964.1"/>
    <property type="molecule type" value="Genomic_DNA"/>
</dbReference>
<feature type="transmembrane region" description="Helical" evidence="10">
    <location>
        <begin position="18"/>
        <end position="37"/>
    </location>
</feature>
<dbReference type="PRINTS" id="PR00953">
    <property type="entry name" value="TYPE3IMRPROT"/>
</dbReference>
<evidence type="ECO:0000256" key="6">
    <source>
        <dbReference type="ARBA" id="ARBA00022989"/>
    </source>
</evidence>
<comment type="similarity">
    <text evidence="2 10">Belongs to the FliR/MopE/SpaR family.</text>
</comment>
<dbReference type="AlphaFoldDB" id="A0A2N5Y6D7"/>
<comment type="subcellular location">
    <subcellularLocation>
        <location evidence="10">Cell membrane</location>
        <topology evidence="10">Multi-pass membrane protein</topology>
    </subcellularLocation>
    <subcellularLocation>
        <location evidence="10">Bacterial flagellum basal body</location>
    </subcellularLocation>
</comment>
<keyword evidence="5 10" id="KW-0812">Transmembrane</keyword>
<accession>A0A2N5Y6D7</accession>
<feature type="transmembrane region" description="Helical" evidence="10">
    <location>
        <begin position="44"/>
        <end position="61"/>
    </location>
</feature>
<sequence>MTPYEFSEASLLDWLGQFLWTLFRVAAMFMVAPLFGARYIPTRVRVTLAFACSLAIFPMLPPGPDVAPFSAQALLLVMQQILIGIAAGFILQLVFDAIVIGIQTVSMSMGLGFAIFIDSQNGVQVPVLSQLHLLLAMLLFLSFDGHLMIVALIVDSFQLLPVSAGGLSPEAFWTIASWGTTLFLGALKVALPAATAVLIVNMSIGVISRAAPTLNLFAIGLPLTIIVGLVVLIITLPSLEVSLIFLIEQATSTIGNLWLMVN</sequence>
<keyword evidence="8 10" id="KW-0975">Bacterial flagellum</keyword>
<dbReference type="GO" id="GO:0009425">
    <property type="term" value="C:bacterial-type flagellum basal body"/>
    <property type="evidence" value="ECO:0007669"/>
    <property type="project" value="UniProtKB-SubCell"/>
</dbReference>
<evidence type="ECO:0000256" key="5">
    <source>
        <dbReference type="ARBA" id="ARBA00022692"/>
    </source>
</evidence>
<dbReference type="GO" id="GO:0006605">
    <property type="term" value="P:protein targeting"/>
    <property type="evidence" value="ECO:0007669"/>
    <property type="project" value="UniProtKB-UniRule"/>
</dbReference>
<evidence type="ECO:0000256" key="4">
    <source>
        <dbReference type="ARBA" id="ARBA00022475"/>
    </source>
</evidence>
<dbReference type="OrthoDB" id="9797790at2"/>
<dbReference type="GO" id="GO:0005886">
    <property type="term" value="C:plasma membrane"/>
    <property type="evidence" value="ECO:0007669"/>
    <property type="project" value="UniProtKB-SubCell"/>
</dbReference>
<feature type="transmembrane region" description="Helical" evidence="10">
    <location>
        <begin position="98"/>
        <end position="117"/>
    </location>
</feature>